<evidence type="ECO:0000256" key="1">
    <source>
        <dbReference type="ARBA" id="ARBA00022676"/>
    </source>
</evidence>
<evidence type="ECO:0000256" key="2">
    <source>
        <dbReference type="ARBA" id="ARBA00022679"/>
    </source>
</evidence>
<name>A0A7U2HU06_PHANO</name>
<evidence type="ECO:0000313" key="3">
    <source>
        <dbReference type="EMBL" id="QRC91815.1"/>
    </source>
</evidence>
<reference evidence="4" key="1">
    <citation type="journal article" date="2021" name="BMC Genomics">
        <title>Chromosome-level genome assembly and manually-curated proteome of model necrotroph Parastagonospora nodorum Sn15 reveals a genome-wide trove of candidate effector homologs, and redundancy of virulence-related functions within an accessory chromosome.</title>
        <authorList>
            <person name="Bertazzoni S."/>
            <person name="Jones D.A.B."/>
            <person name="Phan H.T."/>
            <person name="Tan K.-C."/>
            <person name="Hane J.K."/>
        </authorList>
    </citation>
    <scope>NUCLEOTIDE SEQUENCE [LARGE SCALE GENOMIC DNA]</scope>
    <source>
        <strain evidence="4">SN15 / ATCC MYA-4574 / FGSC 10173)</strain>
    </source>
</reference>
<dbReference type="GO" id="GO:0016020">
    <property type="term" value="C:membrane"/>
    <property type="evidence" value="ECO:0007669"/>
    <property type="project" value="InterPro"/>
</dbReference>
<dbReference type="KEGG" id="pno:SNOG_02010"/>
<dbReference type="VEuPathDB" id="FungiDB:JI435_020100"/>
<dbReference type="GO" id="GO:0016757">
    <property type="term" value="F:glycosyltransferase activity"/>
    <property type="evidence" value="ECO:0007669"/>
    <property type="project" value="UniProtKB-KW"/>
</dbReference>
<dbReference type="OrthoDB" id="407658at2759"/>
<keyword evidence="4" id="KW-1185">Reference proteome</keyword>
<accession>A0A7U2HU06</accession>
<dbReference type="AlphaFoldDB" id="A0A7U2HU06"/>
<keyword evidence="2" id="KW-0808">Transferase</keyword>
<dbReference type="RefSeq" id="XP_001792628.1">
    <property type="nucleotide sequence ID" value="XM_001792576.1"/>
</dbReference>
<sequence length="356" mass="40137">MAPSINLQTYPLSPRFHHLCSIRRSIKRTYTLALIAAILLILYLALQSLIPSQPPIPTLQTTNLTTPRAHSSIRIAKATIAYAPSNSVYARSLALHASQSYETHVLRTPLVKGFANTLLWLQHVITSELLKDENERAEWILFFSPSVVVANTLIPLHTFLPPLASPEFDHIHVLGTKSDDGEEMNCEMFFMRVSPLSLRLLVLAVAAVHVDARRDWGKDIVGAALQYVLEQDEYRDKVVWQPGKWYDGAGAAFMQVKGLLVMRGVMQRVYAPVEEVPSKDEIGEFWDTFRNATLVLREAGYRGHTSVQGEFAVWVRALKEWVELRTWDVEGIRERMEVLKGKLGIGDIIGYGMNFG</sequence>
<dbReference type="PANTHER" id="PTHR31306">
    <property type="entry name" value="ALPHA-1,6-MANNOSYLTRANSFERASE MNN11-RELATED"/>
    <property type="match status" value="1"/>
</dbReference>
<dbReference type="Proteomes" id="UP000663193">
    <property type="component" value="Chromosome 2"/>
</dbReference>
<dbReference type="EMBL" id="CP069024">
    <property type="protein sequence ID" value="QRC91815.1"/>
    <property type="molecule type" value="Genomic_DNA"/>
</dbReference>
<keyword evidence="1" id="KW-0328">Glycosyltransferase</keyword>
<dbReference type="InterPro" id="IPR008630">
    <property type="entry name" value="Glyco_trans_34"/>
</dbReference>
<dbReference type="OMA" id="INTHRVH"/>
<proteinExistence type="predicted"/>
<protein>
    <submittedName>
        <fullName evidence="3">Uncharacterized protein</fullName>
    </submittedName>
</protein>
<dbReference type="PANTHER" id="PTHR31306:SF8">
    <property type="entry name" value="GLYCOSYLTRANSFERASE FAMILY 34 PROTEIN"/>
    <property type="match status" value="1"/>
</dbReference>
<gene>
    <name evidence="3" type="ORF">JI435_020100</name>
</gene>
<organism evidence="3 4">
    <name type="scientific">Phaeosphaeria nodorum (strain SN15 / ATCC MYA-4574 / FGSC 10173)</name>
    <name type="common">Glume blotch fungus</name>
    <name type="synonym">Parastagonospora nodorum</name>
    <dbReference type="NCBI Taxonomy" id="321614"/>
    <lineage>
        <taxon>Eukaryota</taxon>
        <taxon>Fungi</taxon>
        <taxon>Dikarya</taxon>
        <taxon>Ascomycota</taxon>
        <taxon>Pezizomycotina</taxon>
        <taxon>Dothideomycetes</taxon>
        <taxon>Pleosporomycetidae</taxon>
        <taxon>Pleosporales</taxon>
        <taxon>Pleosporineae</taxon>
        <taxon>Phaeosphaeriaceae</taxon>
        <taxon>Parastagonospora</taxon>
    </lineage>
</organism>
<evidence type="ECO:0000313" key="4">
    <source>
        <dbReference type="Proteomes" id="UP000663193"/>
    </source>
</evidence>